<dbReference type="PANTHER" id="PTHR11771">
    <property type="entry name" value="LIPOXYGENASE"/>
    <property type="match status" value="1"/>
</dbReference>
<gene>
    <name evidence="6" type="primary">LOC115215746</name>
</gene>
<organism evidence="5 6">
    <name type="scientific">Octopus sinensis</name>
    <name type="common">East Asian common octopus</name>
    <dbReference type="NCBI Taxonomy" id="2607531"/>
    <lineage>
        <taxon>Eukaryota</taxon>
        <taxon>Metazoa</taxon>
        <taxon>Spiralia</taxon>
        <taxon>Lophotrochozoa</taxon>
        <taxon>Mollusca</taxon>
        <taxon>Cephalopoda</taxon>
        <taxon>Coleoidea</taxon>
        <taxon>Octopodiformes</taxon>
        <taxon>Octopoda</taxon>
        <taxon>Incirrata</taxon>
        <taxon>Octopodidae</taxon>
        <taxon>Octopus</taxon>
    </lineage>
</organism>
<dbReference type="InterPro" id="IPR020834">
    <property type="entry name" value="LipOase_CS"/>
</dbReference>
<dbReference type="PROSITE" id="PS51393">
    <property type="entry name" value="LIPOXYGENASE_3"/>
    <property type="match status" value="1"/>
</dbReference>
<dbReference type="InterPro" id="IPR000907">
    <property type="entry name" value="LipOase"/>
</dbReference>
<dbReference type="GO" id="GO:0034440">
    <property type="term" value="P:lipid oxidation"/>
    <property type="evidence" value="ECO:0007669"/>
    <property type="project" value="InterPro"/>
</dbReference>
<keyword evidence="1" id="KW-0479">Metal-binding</keyword>
<dbReference type="GO" id="GO:0016702">
    <property type="term" value="F:oxidoreductase activity, acting on single donors with incorporation of molecular oxygen, incorporation of two atoms of oxygen"/>
    <property type="evidence" value="ECO:0007669"/>
    <property type="project" value="InterPro"/>
</dbReference>
<dbReference type="RefSeq" id="XP_029640902.1">
    <property type="nucleotide sequence ID" value="XM_029785042.2"/>
</dbReference>
<dbReference type="AlphaFoldDB" id="A0A6P7SRH0"/>
<dbReference type="PRINTS" id="PR00087">
    <property type="entry name" value="LIPOXYGENASE"/>
</dbReference>
<sequence>MDDLMASSHRGAAPIKVTFHVKIYNSSKKSDLKRGGESQPGLSQLATTGYTHSNYTQSLITNFKVYRGDKFETGPVEVELSKLYKSLEEIKEPAGEFVNGSEVGFIHTMSIGDSIENLTKIGVSRWLWPGSRHPIHVYPLTREADPCKAERINEMQKYRDLYKLKYVEGFPLKLETLPRNEKDLIYTIRIALDAAEIYFEELYARWTIWTLEKLDDLNLIYSDSSLPEPKESFMHWKEDTWFGYQRLNRCNPKSIRLCEEIPSKLGVDEAMMEPVLKGETLEGLIKKKRLFYTDLKILDGVIHRKEYDMCAPIALFMLNSNDDLTPIAIQLQQDKRQENPVFLPTDDEGVWTLAKMWYNMADANYHQSVVHLGLTHMLMQIVSAHMHRNIHPTHPLFKILAPHTYLLMLINDFAFKKLINPGAWVDQTMTIGSEGMIKLVCKGLQEWDFYRDGIPANDFANRKVDDPKVLPKYYFRDDSLLLYDCVYKYVSSYIDLHYENDEVVDGDGELQDWVENMSVPSRGGLKGLPMKDGKGHVSSKEDLKWIVSVIIFTCSVSHAAVNFLQYDEYGYPANYPSMLRTPLLKDKAPRTEKHIVDALPELKTILGALKITSVLSKRGTNPLGNFDVKYICHQAGRHCVAEFQSNLKRITKEISEKIENRGWPYDVLDPPLIPNSIAI</sequence>
<evidence type="ECO:0000313" key="6">
    <source>
        <dbReference type="RefSeq" id="XP_029640902.1"/>
    </source>
</evidence>
<accession>A0A6P7SRH0</accession>
<keyword evidence="3" id="KW-0560">Oxidoreductase</keyword>
<reference evidence="6" key="1">
    <citation type="submission" date="2025-08" db="UniProtKB">
        <authorList>
            <consortium name="RefSeq"/>
        </authorList>
    </citation>
    <scope>IDENTIFICATION</scope>
</reference>
<evidence type="ECO:0000259" key="4">
    <source>
        <dbReference type="PROSITE" id="PS51393"/>
    </source>
</evidence>
<proteinExistence type="predicted"/>
<protein>
    <submittedName>
        <fullName evidence="6">Polyunsaturated fatty acid lipoxygenase ALOX15B-like</fullName>
    </submittedName>
</protein>
<feature type="domain" description="Lipoxygenase" evidence="4">
    <location>
        <begin position="125"/>
        <end position="679"/>
    </location>
</feature>
<evidence type="ECO:0000313" key="5">
    <source>
        <dbReference type="Proteomes" id="UP000515154"/>
    </source>
</evidence>
<keyword evidence="2" id="KW-0223">Dioxygenase</keyword>
<dbReference type="SUPFAM" id="SSF48484">
    <property type="entry name" value="Lipoxigenase"/>
    <property type="match status" value="1"/>
</dbReference>
<dbReference type="InterPro" id="IPR013819">
    <property type="entry name" value="LipOase_C"/>
</dbReference>
<dbReference type="Gene3D" id="1.20.245.10">
    <property type="entry name" value="Lipoxygenase-1, Domain 5"/>
    <property type="match status" value="1"/>
</dbReference>
<dbReference type="InterPro" id="IPR036226">
    <property type="entry name" value="LipOase_C_sf"/>
</dbReference>
<dbReference type="Pfam" id="PF00305">
    <property type="entry name" value="Lipoxygenase"/>
    <property type="match status" value="1"/>
</dbReference>
<evidence type="ECO:0000256" key="1">
    <source>
        <dbReference type="ARBA" id="ARBA00022723"/>
    </source>
</evidence>
<dbReference type="KEGG" id="osn:115215746"/>
<name>A0A6P7SRH0_9MOLL</name>
<evidence type="ECO:0000256" key="2">
    <source>
        <dbReference type="ARBA" id="ARBA00022964"/>
    </source>
</evidence>
<evidence type="ECO:0000256" key="3">
    <source>
        <dbReference type="ARBA" id="ARBA00023002"/>
    </source>
</evidence>
<keyword evidence="5" id="KW-1185">Reference proteome</keyword>
<dbReference type="Gene3D" id="3.10.450.60">
    <property type="match status" value="1"/>
</dbReference>
<dbReference type="Proteomes" id="UP000515154">
    <property type="component" value="Linkage group LG9"/>
</dbReference>
<dbReference type="PROSITE" id="PS00081">
    <property type="entry name" value="LIPOXYGENASE_2"/>
    <property type="match status" value="1"/>
</dbReference>
<dbReference type="GO" id="GO:0046872">
    <property type="term" value="F:metal ion binding"/>
    <property type="evidence" value="ECO:0007669"/>
    <property type="project" value="UniProtKB-KW"/>
</dbReference>